<gene>
    <name evidence="1" type="ORF">ENL31_00690</name>
</gene>
<proteinExistence type="predicted"/>
<comment type="caution">
    <text evidence="1">The sequence shown here is derived from an EMBL/GenBank/DDBJ whole genome shotgun (WGS) entry which is preliminary data.</text>
</comment>
<evidence type="ECO:0000313" key="1">
    <source>
        <dbReference type="EMBL" id="HHE75627.1"/>
    </source>
</evidence>
<accession>A0A7J3T9J1</accession>
<dbReference type="Pfam" id="PF13412">
    <property type="entry name" value="HTH_24"/>
    <property type="match status" value="1"/>
</dbReference>
<reference evidence="1" key="1">
    <citation type="journal article" date="2020" name="mSystems">
        <title>Genome- and Community-Level Interaction Insights into Carbon Utilization and Element Cycling Functions of Hydrothermarchaeota in Hydrothermal Sediment.</title>
        <authorList>
            <person name="Zhou Z."/>
            <person name="Liu Y."/>
            <person name="Xu W."/>
            <person name="Pan J."/>
            <person name="Luo Z.H."/>
            <person name="Li M."/>
        </authorList>
    </citation>
    <scope>NUCLEOTIDE SEQUENCE [LARGE SCALE GENOMIC DNA]</scope>
    <source>
        <strain evidence="1">HyVt-85</strain>
    </source>
</reference>
<name>A0A7J3T9J1_9ARCH</name>
<dbReference type="EMBL" id="DRTM01000052">
    <property type="protein sequence ID" value="HHE75627.1"/>
    <property type="molecule type" value="Genomic_DNA"/>
</dbReference>
<dbReference type="Proteomes" id="UP000886130">
    <property type="component" value="Unassembled WGS sequence"/>
</dbReference>
<organism evidence="1">
    <name type="scientific">Candidatus Aciduliprofundum boonei</name>
    <dbReference type="NCBI Taxonomy" id="379547"/>
    <lineage>
        <taxon>Archaea</taxon>
        <taxon>Methanobacteriati</taxon>
        <taxon>Thermoplasmatota</taxon>
        <taxon>DHVE2 group</taxon>
        <taxon>Candidatus Aciduliprofundum</taxon>
    </lineage>
</organism>
<feature type="non-terminal residue" evidence="1">
    <location>
        <position position="29"/>
    </location>
</feature>
<dbReference type="AlphaFoldDB" id="A0A7J3T9J1"/>
<protein>
    <submittedName>
        <fullName evidence="1">Winged helix-turn-helix transcriptional regulator</fullName>
    </submittedName>
</protein>
<sequence length="29" mass="3313">MDRTLRPVDDLDLAILCALRDNARISNLE</sequence>